<evidence type="ECO:0000256" key="7">
    <source>
        <dbReference type="ARBA" id="ARBA00022824"/>
    </source>
</evidence>
<comment type="pathway">
    <text evidence="2">Glycolipid biosynthesis; glycosylphosphatidylinositol-anchor biosynthesis.</text>
</comment>
<keyword evidence="13" id="KW-1185">Reference proteome</keyword>
<dbReference type="OrthoDB" id="272139at2759"/>
<evidence type="ECO:0000313" key="12">
    <source>
        <dbReference type="EMBL" id="KAG5184855.1"/>
    </source>
</evidence>
<name>A0A836CFR5_9STRA</name>
<dbReference type="InterPro" id="IPR002591">
    <property type="entry name" value="Phosphodiest/P_Trfase"/>
</dbReference>
<evidence type="ECO:0000256" key="10">
    <source>
        <dbReference type="ARBA" id="ARBA00023180"/>
    </source>
</evidence>
<comment type="subcellular location">
    <subcellularLocation>
        <location evidence="1">Endoplasmic reticulum membrane</location>
        <topology evidence="1">Multi-pass membrane protein</topology>
    </subcellularLocation>
</comment>
<dbReference type="PANTHER" id="PTHR23071:SF1">
    <property type="entry name" value="GPI ETHANOLAMINE PHOSPHATE TRANSFERASE 3"/>
    <property type="match status" value="1"/>
</dbReference>
<comment type="similarity">
    <text evidence="3">Belongs to the PIGG/PIGN/PIGO family. PIGO subfamily.</text>
</comment>
<keyword evidence="4" id="KW-0337">GPI-anchor biosynthesis</keyword>
<dbReference type="PANTHER" id="PTHR23071">
    <property type="entry name" value="PHOSPHATIDYLINOSITOL GLYCAN"/>
    <property type="match status" value="1"/>
</dbReference>
<dbReference type="InterPro" id="IPR017850">
    <property type="entry name" value="Alkaline_phosphatase_core_sf"/>
</dbReference>
<dbReference type="GO" id="GO:0006506">
    <property type="term" value="P:GPI anchor biosynthetic process"/>
    <property type="evidence" value="ECO:0007669"/>
    <property type="project" value="UniProtKB-UniPathway"/>
</dbReference>
<dbReference type="Proteomes" id="UP000664859">
    <property type="component" value="Unassembled WGS sequence"/>
</dbReference>
<evidence type="ECO:0000256" key="11">
    <source>
        <dbReference type="SAM" id="MobiDB-lite"/>
    </source>
</evidence>
<dbReference type="Pfam" id="PF01663">
    <property type="entry name" value="Phosphodiest"/>
    <property type="match status" value="1"/>
</dbReference>
<keyword evidence="9" id="KW-0472">Membrane</keyword>
<reference evidence="12" key="1">
    <citation type="submission" date="2021-02" db="EMBL/GenBank/DDBJ databases">
        <title>First Annotated Genome of the Yellow-green Alga Tribonema minus.</title>
        <authorList>
            <person name="Mahan K.M."/>
        </authorList>
    </citation>
    <scope>NUCLEOTIDE SEQUENCE</scope>
    <source>
        <strain evidence="12">UTEX B ZZ1240</strain>
    </source>
</reference>
<dbReference type="Gene3D" id="3.40.720.10">
    <property type="entry name" value="Alkaline Phosphatase, subunit A"/>
    <property type="match status" value="1"/>
</dbReference>
<protein>
    <submittedName>
        <fullName evidence="12">Alkaline-phosphatase-like protein</fullName>
    </submittedName>
</protein>
<accession>A0A836CFR5</accession>
<keyword evidence="5" id="KW-0808">Transferase</keyword>
<dbReference type="UniPathway" id="UPA00196"/>
<evidence type="ECO:0000256" key="8">
    <source>
        <dbReference type="ARBA" id="ARBA00022989"/>
    </source>
</evidence>
<feature type="region of interest" description="Disordered" evidence="11">
    <location>
        <begin position="337"/>
        <end position="356"/>
    </location>
</feature>
<dbReference type="InterPro" id="IPR037675">
    <property type="entry name" value="PIG-O_N"/>
</dbReference>
<evidence type="ECO:0000256" key="5">
    <source>
        <dbReference type="ARBA" id="ARBA00022679"/>
    </source>
</evidence>
<dbReference type="EMBL" id="JAFCMP010000147">
    <property type="protein sequence ID" value="KAG5184855.1"/>
    <property type="molecule type" value="Genomic_DNA"/>
</dbReference>
<dbReference type="AlphaFoldDB" id="A0A836CFR5"/>
<dbReference type="GO" id="GO:0051377">
    <property type="term" value="F:mannose-ethanolamine phosphotransferase activity"/>
    <property type="evidence" value="ECO:0007669"/>
    <property type="project" value="InterPro"/>
</dbReference>
<dbReference type="SUPFAM" id="SSF53649">
    <property type="entry name" value="Alkaline phosphatase-like"/>
    <property type="match status" value="1"/>
</dbReference>
<evidence type="ECO:0000256" key="3">
    <source>
        <dbReference type="ARBA" id="ARBA00008695"/>
    </source>
</evidence>
<organism evidence="12 13">
    <name type="scientific">Tribonema minus</name>
    <dbReference type="NCBI Taxonomy" id="303371"/>
    <lineage>
        <taxon>Eukaryota</taxon>
        <taxon>Sar</taxon>
        <taxon>Stramenopiles</taxon>
        <taxon>Ochrophyta</taxon>
        <taxon>PX clade</taxon>
        <taxon>Xanthophyceae</taxon>
        <taxon>Tribonematales</taxon>
        <taxon>Tribonemataceae</taxon>
        <taxon>Tribonema</taxon>
    </lineage>
</organism>
<dbReference type="CDD" id="cd16023">
    <property type="entry name" value="GPI_EPT_3"/>
    <property type="match status" value="1"/>
</dbReference>
<sequence length="391" mass="42228">MPLQISSLLSEDERAHLSESAIGGQDDGCWLPRRHQRVIWVVIDALRFDFARWSDDGGIDGPTAFYHNKLPVLHEVLQAGRGRGLHSGNDTAAPGGRAMLYKFEADPPTVTMQRLKGLTTGALPTFIDFRNNFHSPQIEEDNWVQQAAALGMPLVFMGDDTWASLFPSQFQRAFPFPSFNTRDLHTVDDGVLARLPAELAARDWRVLVAHFLGVDHVGHTHGPATRAMADKLAQMDAALRAVLAAADAARALVLVMGDHGMTEDGNHGGATAAETDAALLLGGRGAGGGVRSGGVREARGAAFQVDLVPTLSLLMGLPIPFGSLGGVLPELFAGPYAHERQPKGTGGPPQSSWRYNEADAYGEPRKHTYWYCRSPPISCYHCHSPPTSCDL</sequence>
<evidence type="ECO:0000256" key="1">
    <source>
        <dbReference type="ARBA" id="ARBA00004477"/>
    </source>
</evidence>
<evidence type="ECO:0000313" key="13">
    <source>
        <dbReference type="Proteomes" id="UP000664859"/>
    </source>
</evidence>
<comment type="caution">
    <text evidence="12">The sequence shown here is derived from an EMBL/GenBank/DDBJ whole genome shotgun (WGS) entry which is preliminary data.</text>
</comment>
<keyword evidence="7" id="KW-0256">Endoplasmic reticulum</keyword>
<keyword evidence="8" id="KW-1133">Transmembrane helix</keyword>
<proteinExistence type="inferred from homology"/>
<evidence type="ECO:0000256" key="9">
    <source>
        <dbReference type="ARBA" id="ARBA00023136"/>
    </source>
</evidence>
<evidence type="ECO:0000256" key="4">
    <source>
        <dbReference type="ARBA" id="ARBA00022502"/>
    </source>
</evidence>
<dbReference type="InterPro" id="IPR039524">
    <property type="entry name" value="PIGO/GPI13"/>
</dbReference>
<keyword evidence="6" id="KW-0812">Transmembrane</keyword>
<keyword evidence="10" id="KW-0325">Glycoprotein</keyword>
<dbReference type="GO" id="GO:0005789">
    <property type="term" value="C:endoplasmic reticulum membrane"/>
    <property type="evidence" value="ECO:0007669"/>
    <property type="project" value="UniProtKB-SubCell"/>
</dbReference>
<evidence type="ECO:0000256" key="2">
    <source>
        <dbReference type="ARBA" id="ARBA00004687"/>
    </source>
</evidence>
<evidence type="ECO:0000256" key="6">
    <source>
        <dbReference type="ARBA" id="ARBA00022692"/>
    </source>
</evidence>
<gene>
    <name evidence="12" type="ORF">JKP88DRAFT_180833</name>
</gene>